<dbReference type="Gene3D" id="2.60.120.1600">
    <property type="match status" value="1"/>
</dbReference>
<reference evidence="3" key="1">
    <citation type="submission" date="2014-05" db="EMBL/GenBank/DDBJ databases">
        <title>Genome sequence of Mycobacterium aromaticivorans strain JS19b1T (= DSM 45407T).</title>
        <authorList>
            <person name="Kwak Y."/>
            <person name="Park G.-S."/>
            <person name="Li Q.X."/>
            <person name="Lee S.-E."/>
            <person name="Shin J.-H."/>
        </authorList>
    </citation>
    <scope>NUCLEOTIDE SEQUENCE [LARGE SCALE GENOMIC DNA]</scope>
    <source>
        <strain evidence="3">JS19b1</strain>
    </source>
</reference>
<name>A0A064CIW5_9MYCO</name>
<organism evidence="3 4">
    <name type="scientific">Mycolicibacterium aromaticivorans JS19b1 = JCM 16368</name>
    <dbReference type="NCBI Taxonomy" id="1440774"/>
    <lineage>
        <taxon>Bacteria</taxon>
        <taxon>Bacillati</taxon>
        <taxon>Actinomycetota</taxon>
        <taxon>Actinomycetes</taxon>
        <taxon>Mycobacteriales</taxon>
        <taxon>Mycobacteriaceae</taxon>
        <taxon>Mycolicibacterium</taxon>
    </lineage>
</organism>
<keyword evidence="4" id="KW-1185">Reference proteome</keyword>
<evidence type="ECO:0000313" key="3">
    <source>
        <dbReference type="EMBL" id="KDF00256.1"/>
    </source>
</evidence>
<feature type="region of interest" description="Disordered" evidence="1">
    <location>
        <begin position="48"/>
        <end position="96"/>
    </location>
</feature>
<protein>
    <recommendedName>
        <fullName evidence="2">DUF1214 domain-containing protein</fullName>
    </recommendedName>
</protein>
<evidence type="ECO:0000259" key="2">
    <source>
        <dbReference type="Pfam" id="PF06742"/>
    </source>
</evidence>
<evidence type="ECO:0000313" key="4">
    <source>
        <dbReference type="Proteomes" id="UP000022835"/>
    </source>
</evidence>
<comment type="caution">
    <text evidence="3">The sequence shown here is derived from an EMBL/GenBank/DDBJ whole genome shotgun (WGS) entry which is preliminary data.</text>
</comment>
<dbReference type="eggNOG" id="COG5361">
    <property type="taxonomic scope" value="Bacteria"/>
</dbReference>
<proteinExistence type="predicted"/>
<accession>A0A064CIW5</accession>
<dbReference type="AlphaFoldDB" id="A0A064CIW5"/>
<dbReference type="SUPFAM" id="SSF160935">
    <property type="entry name" value="VPA0735-like"/>
    <property type="match status" value="1"/>
</dbReference>
<gene>
    <name evidence="3" type="ORF">Y900_015240</name>
</gene>
<sequence>MMHQAARPVRGVDGGSPPGTSHAKYVGRVGALALFLGVGAAIAMPTAEADTGGSAHPSGSGSGSSSHAASAKKSGGAAASQRAPAGSARITTTSAPATVTALPRAVASPHRVRATDPAAPVVSPTDLAAVAYTRRRSASLQQGAAGTITVELTNQVSPLGTQQQVSREQLAMQAVRTLPVQLMKFILRQGFLAAANKQFALVGGPDAANLDALNNAVDEYALASAFSEQILNPMNPAVVTQVAPPHSWYGVDVGGSRLLYDNPDTIYRFIPVNKTSEYVITGRFYDAIPADTTFSVLEGSSGKTSTILSLKDIDVSDDGSFVITVSGEPATPGEKNHLQLTSSSTLVAVRNTLGDWNTEEPMDLAVHKVSGPPNSLFAQLGGFLFFGSVVNNNPTLAKLVSLVPPLPIADTPIVHGTLTALLMVIRGANQEAKYMALATTDPATGLPHQPNTMTEPASNAEFLANQLQSNGYFQLADDEALVLTINPGNAKFVSIPVYNDWTITDDYWNEPTSLNSDQAVQNADGTYTVVISPTDPLVANWISTGGLNQGIISMRFQNLDTGDPAQPSVQSQVVKLDELAHNTNGTAVITQAERDEQLVLRKAGFDKRWAPYPQA</sequence>
<dbReference type="Pfam" id="PF06742">
    <property type="entry name" value="DUF1214"/>
    <property type="match status" value="1"/>
</dbReference>
<dbReference type="Proteomes" id="UP000022835">
    <property type="component" value="Unassembled WGS sequence"/>
</dbReference>
<dbReference type="InterPro" id="IPR010621">
    <property type="entry name" value="DUF1214"/>
</dbReference>
<dbReference type="STRING" id="1440774.Y900_015240"/>
<evidence type="ECO:0000256" key="1">
    <source>
        <dbReference type="SAM" id="MobiDB-lite"/>
    </source>
</evidence>
<dbReference type="EMBL" id="JALN02000001">
    <property type="protein sequence ID" value="KDF00256.1"/>
    <property type="molecule type" value="Genomic_DNA"/>
</dbReference>
<feature type="compositionally biased region" description="Low complexity" evidence="1">
    <location>
        <begin position="52"/>
        <end position="88"/>
    </location>
</feature>
<feature type="domain" description="DUF1214" evidence="2">
    <location>
        <begin position="484"/>
        <end position="550"/>
    </location>
</feature>